<dbReference type="InterPro" id="IPR027417">
    <property type="entry name" value="P-loop_NTPase"/>
</dbReference>
<dbReference type="SUPFAM" id="SSF52540">
    <property type="entry name" value="P-loop containing nucleoside triphosphate hydrolases"/>
    <property type="match status" value="1"/>
</dbReference>
<dbReference type="PANTHER" id="PTHR42794">
    <property type="entry name" value="HEMIN IMPORT ATP-BINDING PROTEIN HMUV"/>
    <property type="match status" value="1"/>
</dbReference>
<proteinExistence type="predicted"/>
<sequence length="154" mass="17752">MPSISDEDRVMVRKALEEVELWREREHPITQLSGGQLQRVFLARTFVQEPRLILLDEPTNHLDLKYQLELMERLSVWSKQPGRAVIGVFHDLNLAMQFAEKVIILDQGQVVLQGPTGQVLQDSMISKVFDVDVLNYMQSSLKKWLPPLEGNDSR</sequence>
<dbReference type="AlphaFoldDB" id="A0A644ZNB0"/>
<organism evidence="2">
    <name type="scientific">bioreactor metagenome</name>
    <dbReference type="NCBI Taxonomy" id="1076179"/>
    <lineage>
        <taxon>unclassified sequences</taxon>
        <taxon>metagenomes</taxon>
        <taxon>ecological metagenomes</taxon>
    </lineage>
</organism>
<dbReference type="PANTHER" id="PTHR42794:SF2">
    <property type="entry name" value="ABC TRANSPORTER ATP-BINDING PROTEIN"/>
    <property type="match status" value="1"/>
</dbReference>
<protein>
    <submittedName>
        <fullName evidence="2">Fe(3+) dicitrate transport ATP-binding protein FecE</fullName>
    </submittedName>
</protein>
<evidence type="ECO:0000313" key="2">
    <source>
        <dbReference type="EMBL" id="MPM42395.1"/>
    </source>
</evidence>
<keyword evidence="2" id="KW-0067">ATP-binding</keyword>
<dbReference type="Pfam" id="PF00005">
    <property type="entry name" value="ABC_tran"/>
    <property type="match status" value="1"/>
</dbReference>
<evidence type="ECO:0000259" key="1">
    <source>
        <dbReference type="Pfam" id="PF00005"/>
    </source>
</evidence>
<reference evidence="2" key="1">
    <citation type="submission" date="2019-08" db="EMBL/GenBank/DDBJ databases">
        <authorList>
            <person name="Kucharzyk K."/>
            <person name="Murdoch R.W."/>
            <person name="Higgins S."/>
            <person name="Loffler F."/>
        </authorList>
    </citation>
    <scope>NUCLEOTIDE SEQUENCE</scope>
</reference>
<name>A0A644ZNB0_9ZZZZ</name>
<comment type="caution">
    <text evidence="2">The sequence shown here is derived from an EMBL/GenBank/DDBJ whole genome shotgun (WGS) entry which is preliminary data.</text>
</comment>
<dbReference type="GO" id="GO:0016887">
    <property type="term" value="F:ATP hydrolysis activity"/>
    <property type="evidence" value="ECO:0007669"/>
    <property type="project" value="InterPro"/>
</dbReference>
<dbReference type="EMBL" id="VSSQ01009716">
    <property type="protein sequence ID" value="MPM42395.1"/>
    <property type="molecule type" value="Genomic_DNA"/>
</dbReference>
<accession>A0A644ZNB0</accession>
<dbReference type="InterPro" id="IPR003439">
    <property type="entry name" value="ABC_transporter-like_ATP-bd"/>
</dbReference>
<gene>
    <name evidence="2" type="primary">fecE_10</name>
    <name evidence="2" type="ORF">SDC9_89060</name>
</gene>
<keyword evidence="2" id="KW-0547">Nucleotide-binding</keyword>
<feature type="domain" description="ABC transporter" evidence="1">
    <location>
        <begin position="10"/>
        <end position="60"/>
    </location>
</feature>
<dbReference type="GO" id="GO:0005524">
    <property type="term" value="F:ATP binding"/>
    <property type="evidence" value="ECO:0007669"/>
    <property type="project" value="UniProtKB-KW"/>
</dbReference>
<dbReference type="Gene3D" id="3.40.50.300">
    <property type="entry name" value="P-loop containing nucleotide triphosphate hydrolases"/>
    <property type="match status" value="1"/>
</dbReference>